<reference evidence="4" key="1">
    <citation type="submission" date="2015-03" db="EMBL/GenBank/DDBJ databases">
        <authorList>
            <person name="Ferrari E."/>
            <person name="Walter M.C."/>
            <person name="Huptas C."/>
            <person name="Scherer S."/>
            <person name="Mueller-Herbst S."/>
        </authorList>
    </citation>
    <scope>NUCLEOTIDE SEQUENCE [LARGE SCALE GENOMIC DNA]</scope>
    <source>
        <strain evidence="4">LWP01</strain>
    </source>
</reference>
<dbReference type="RefSeq" id="WP_036061584.1">
    <property type="nucleotide sequence ID" value="NZ_CP011102.1"/>
</dbReference>
<protein>
    <recommendedName>
        <fullName evidence="5">Cell surface protein</fullName>
    </recommendedName>
</protein>
<dbReference type="Pfam" id="PF19200">
    <property type="entry name" value="MupG_N"/>
    <property type="match status" value="1"/>
</dbReference>
<dbReference type="Gene3D" id="2.40.100.10">
    <property type="entry name" value="Cyclophilin-like"/>
    <property type="match status" value="1"/>
</dbReference>
<dbReference type="KEGG" id="lwi:UE46_10235"/>
<evidence type="ECO:0000259" key="2">
    <source>
        <dbReference type="Pfam" id="PF19200"/>
    </source>
</evidence>
<evidence type="ECO:0000259" key="1">
    <source>
        <dbReference type="Pfam" id="PF05913"/>
    </source>
</evidence>
<gene>
    <name evidence="3" type="ORF">UE46_10235</name>
</gene>
<dbReference type="AlphaFoldDB" id="A0A1S7FVK7"/>
<organism evidence="3 4">
    <name type="scientific">Listeria weihenstephanensis</name>
    <dbReference type="NCBI Taxonomy" id="1006155"/>
    <lineage>
        <taxon>Bacteria</taxon>
        <taxon>Bacillati</taxon>
        <taxon>Bacillota</taxon>
        <taxon>Bacilli</taxon>
        <taxon>Bacillales</taxon>
        <taxon>Listeriaceae</taxon>
        <taxon>Listeria</taxon>
    </lineage>
</organism>
<dbReference type="EMBL" id="CP011102">
    <property type="protein sequence ID" value="AQY51399.1"/>
    <property type="molecule type" value="Genomic_DNA"/>
</dbReference>
<feature type="domain" description="6-phospho-N-acetylmuramidase N-terminal" evidence="2">
    <location>
        <begin position="2"/>
        <end position="229"/>
    </location>
</feature>
<dbReference type="Proteomes" id="UP000223060">
    <property type="component" value="Chromosome"/>
</dbReference>
<dbReference type="InterPro" id="IPR029000">
    <property type="entry name" value="Cyclophilin-like_dom_sf"/>
</dbReference>
<dbReference type="InterPro" id="IPR043894">
    <property type="entry name" value="MupG_C"/>
</dbReference>
<dbReference type="InterPro" id="IPR043797">
    <property type="entry name" value="MupG_N"/>
</dbReference>
<sequence length="355" mass="39442">MFGISIYLSENNDFETTIERASEKGFSLIFSSLHIPEEDPAHYSHLLTRLGNAAKAHKMQLILDISAESLAHLDLTIDQADQISKLGVTGLRVDYGLNIAEIAKLATKIKVYLNASTINKTFLDALLQAGVDISQVEAFHNYYPKPHTGLDIPFFKQTNDFLHQYGLKIAAFVPGNGEKRQPLYAGLPTLEKHRDIHPFAAALELKTLGIDHIYIGDPSLQPSTTDQFQAFQQNSTLLLDCQLDNDLDPQIQQHLLSPDNNRMDPARDLIRLEKSRLALANLNIPAIPSRACPTGSIMIDNALFGRYQGEITIALRNLPAESKSNIIGQLDPAAIQILPFIQPGQIIQLRLHTKK</sequence>
<evidence type="ECO:0000313" key="4">
    <source>
        <dbReference type="Proteomes" id="UP000223060"/>
    </source>
</evidence>
<feature type="domain" description="6-phospho-N-acetylmuramidase C-terminal" evidence="1">
    <location>
        <begin position="239"/>
        <end position="349"/>
    </location>
</feature>
<dbReference type="Gene3D" id="3.20.20.70">
    <property type="entry name" value="Aldolase class I"/>
    <property type="match status" value="1"/>
</dbReference>
<dbReference type="InterPro" id="IPR017853">
    <property type="entry name" value="GH"/>
</dbReference>
<evidence type="ECO:0008006" key="5">
    <source>
        <dbReference type="Google" id="ProtNLM"/>
    </source>
</evidence>
<name>A0A1S7FVK7_9LIST</name>
<evidence type="ECO:0000313" key="3">
    <source>
        <dbReference type="EMBL" id="AQY51399.1"/>
    </source>
</evidence>
<proteinExistence type="predicted"/>
<keyword evidence="4" id="KW-1185">Reference proteome</keyword>
<dbReference type="PANTHER" id="PTHR38435">
    <property type="match status" value="1"/>
</dbReference>
<dbReference type="Pfam" id="PF05913">
    <property type="entry name" value="MupG_C"/>
    <property type="match status" value="1"/>
</dbReference>
<dbReference type="PANTHER" id="PTHR38435:SF2">
    <property type="entry name" value="DUF871 DOMAIN-CONTAINING PROTEIN"/>
    <property type="match status" value="1"/>
</dbReference>
<dbReference type="SUPFAM" id="SSF50891">
    <property type="entry name" value="Cyclophilin-like"/>
    <property type="match status" value="1"/>
</dbReference>
<accession>A0A1S7FVK7</accession>
<dbReference type="SUPFAM" id="SSF51445">
    <property type="entry name" value="(Trans)glycosidases"/>
    <property type="match status" value="1"/>
</dbReference>
<dbReference type="InterPro" id="IPR013785">
    <property type="entry name" value="Aldolase_TIM"/>
</dbReference>
<dbReference type="InterPro" id="IPR008589">
    <property type="entry name" value="MupG"/>
</dbReference>